<name>A0A1A6C8D4_9GAMM</name>
<keyword evidence="2" id="KW-1185">Reference proteome</keyword>
<dbReference type="InterPro" id="IPR010982">
    <property type="entry name" value="Lambda_DNA-bd_dom_sf"/>
</dbReference>
<proteinExistence type="predicted"/>
<comment type="caution">
    <text evidence="1">The sequence shown here is derived from an EMBL/GenBank/DDBJ whole genome shotgun (WGS) entry which is preliminary data.</text>
</comment>
<dbReference type="Gene3D" id="1.10.260.40">
    <property type="entry name" value="lambda repressor-like DNA-binding domains"/>
    <property type="match status" value="1"/>
</dbReference>
<dbReference type="OrthoDB" id="6064795at2"/>
<sequence length="106" mass="11702">MTDWIEVLREACADRGQRAVSTEIDYSTSVISQVLNGLYKGDLTRVQAAVEGALMGATVSCPVIGEMPRQRCIEYQRSPYAPTNPMRVQLFRTCPTCANNTEGKKS</sequence>
<evidence type="ECO:0000313" key="1">
    <source>
        <dbReference type="EMBL" id="OBS10816.1"/>
    </source>
</evidence>
<evidence type="ECO:0008006" key="3">
    <source>
        <dbReference type="Google" id="ProtNLM"/>
    </source>
</evidence>
<evidence type="ECO:0000313" key="2">
    <source>
        <dbReference type="Proteomes" id="UP000029273"/>
    </source>
</evidence>
<dbReference type="AlphaFoldDB" id="A0A1A6C8D4"/>
<accession>A0A1A6C8D4</accession>
<organism evidence="1 2">
    <name type="scientific">Acidihalobacter prosperus</name>
    <dbReference type="NCBI Taxonomy" id="160660"/>
    <lineage>
        <taxon>Bacteria</taxon>
        <taxon>Pseudomonadati</taxon>
        <taxon>Pseudomonadota</taxon>
        <taxon>Gammaproteobacteria</taxon>
        <taxon>Chromatiales</taxon>
        <taxon>Ectothiorhodospiraceae</taxon>
        <taxon>Acidihalobacter</taxon>
    </lineage>
</organism>
<dbReference type="RefSeq" id="WP_038086489.1">
    <property type="nucleotide sequence ID" value="NZ_JQSG02000001.1"/>
</dbReference>
<protein>
    <recommendedName>
        <fullName evidence="3">Transcriptional regulator</fullName>
    </recommendedName>
</protein>
<gene>
    <name evidence="1" type="ORF">Thpro_020532</name>
</gene>
<dbReference type="GO" id="GO:0003677">
    <property type="term" value="F:DNA binding"/>
    <property type="evidence" value="ECO:0007669"/>
    <property type="project" value="InterPro"/>
</dbReference>
<dbReference type="EMBL" id="JQSG02000001">
    <property type="protein sequence ID" value="OBS10816.1"/>
    <property type="molecule type" value="Genomic_DNA"/>
</dbReference>
<dbReference type="Proteomes" id="UP000029273">
    <property type="component" value="Unassembled WGS sequence"/>
</dbReference>
<reference evidence="1 2" key="1">
    <citation type="journal article" date="2014" name="Genome Announc.">
        <title>Draft Genome Sequence of the Iron-Oxidizing, Acidophilic, and Halotolerant 'Thiobacillus prosperus' Type Strain DSM 5130.</title>
        <authorList>
            <person name="Ossandon F.J."/>
            <person name="Cardenas J.P."/>
            <person name="Corbett M."/>
            <person name="Quatrini R."/>
            <person name="Holmes D.S."/>
            <person name="Watkin E."/>
        </authorList>
    </citation>
    <scope>NUCLEOTIDE SEQUENCE [LARGE SCALE GENOMIC DNA]</scope>
    <source>
        <strain evidence="1 2">DSM 5130</strain>
    </source>
</reference>